<accession>A0A7U3YJR0</accession>
<dbReference type="Pfam" id="PF01041">
    <property type="entry name" value="DegT_DnrJ_EryC1"/>
    <property type="match status" value="1"/>
</dbReference>
<dbReference type="GO" id="GO:0000271">
    <property type="term" value="P:polysaccharide biosynthetic process"/>
    <property type="evidence" value="ECO:0007669"/>
    <property type="project" value="TreeGrafter"/>
</dbReference>
<dbReference type="Gene3D" id="3.90.1150.10">
    <property type="entry name" value="Aspartate Aminotransferase, domain 1"/>
    <property type="match status" value="1"/>
</dbReference>
<evidence type="ECO:0000313" key="7">
    <source>
        <dbReference type="Proteomes" id="UP000006365"/>
    </source>
</evidence>
<keyword evidence="6" id="KW-0032">Aminotransferase</keyword>
<sequence length="376" mass="41300">MNIKFVNLRRQYLSLKDEIDGALRRVIENSAFIGGEEVSRFEENFAAACGTRFCVGVGNGTDALFIALKAMGVGQGDEVATVANSYFATSEAIVMAGARPVFVDCDPVTFTMDVQKLAACLKERIEVKKKRVKAILPVHLYGRMAAMDPILDLARHYGLRVIEDCAQAHLAEYRGKKAGSLGDAGCFSFYPSKNLGAFGDAGAITTNDPVLAADMRMFANHGQASRYDHRMAGINSRLDGLQAAVLNVKLPFLLQWSKSRRTQAMLYHRLLGDIDGLLLPDIPSDGSHVMHLYVVRVQHREQVMARLAEEGIPTVVHYPTALPNLPAHADLGYTPDDFPVASLLAREVLSLPMYPELKELEIVAVCDALRFIYNEG</sequence>
<dbReference type="RefSeq" id="WP_015723070.1">
    <property type="nucleotide sequence ID" value="NC_014972.1"/>
</dbReference>
<dbReference type="KEGG" id="dpr:Despr_0341"/>
<evidence type="ECO:0000256" key="1">
    <source>
        <dbReference type="ARBA" id="ARBA00022898"/>
    </source>
</evidence>
<dbReference type="Proteomes" id="UP000006365">
    <property type="component" value="Chromosome"/>
</dbReference>
<evidence type="ECO:0000256" key="3">
    <source>
        <dbReference type="PIRSR" id="PIRSR000390-1"/>
    </source>
</evidence>
<organism evidence="6 7">
    <name type="scientific">Desulfobulbus propionicus (strain ATCC 33891 / DSM 2032 / VKM B-1956 / 1pr3)</name>
    <dbReference type="NCBI Taxonomy" id="577650"/>
    <lineage>
        <taxon>Bacteria</taxon>
        <taxon>Pseudomonadati</taxon>
        <taxon>Thermodesulfobacteriota</taxon>
        <taxon>Desulfobulbia</taxon>
        <taxon>Desulfobulbales</taxon>
        <taxon>Desulfobulbaceae</taxon>
        <taxon>Desulfobulbus</taxon>
    </lineage>
</organism>
<keyword evidence="6" id="KW-0808">Transferase</keyword>
<dbReference type="InterPro" id="IPR015424">
    <property type="entry name" value="PyrdxlP-dep_Trfase"/>
</dbReference>
<dbReference type="PIRSF" id="PIRSF000390">
    <property type="entry name" value="PLP_StrS"/>
    <property type="match status" value="1"/>
</dbReference>
<comment type="similarity">
    <text evidence="2 5">Belongs to the DegT/DnrJ/EryC1 family.</text>
</comment>
<dbReference type="SUPFAM" id="SSF53383">
    <property type="entry name" value="PLP-dependent transferases"/>
    <property type="match status" value="1"/>
</dbReference>
<keyword evidence="7" id="KW-1185">Reference proteome</keyword>
<evidence type="ECO:0000256" key="5">
    <source>
        <dbReference type="RuleBase" id="RU004508"/>
    </source>
</evidence>
<reference evidence="6 7" key="1">
    <citation type="journal article" date="2011" name="Stand. Genomic Sci.">
        <title>Complete genome sequence of Desulfobulbus propionicus type strain (1pr3).</title>
        <authorList>
            <person name="Pagani I."/>
            <person name="Lapidus A."/>
            <person name="Nolan M."/>
            <person name="Lucas S."/>
            <person name="Hammon N."/>
            <person name="Deshpande S."/>
            <person name="Cheng J.F."/>
            <person name="Chertkov O."/>
            <person name="Davenport K."/>
            <person name="Tapia R."/>
            <person name="Han C."/>
            <person name="Goodwin L."/>
            <person name="Pitluck S."/>
            <person name="Liolios K."/>
            <person name="Mavromatis K."/>
            <person name="Ivanova N."/>
            <person name="Mikhailova N."/>
            <person name="Pati A."/>
            <person name="Chen A."/>
            <person name="Palaniappan K."/>
            <person name="Land M."/>
            <person name="Hauser L."/>
            <person name="Chang Y.J."/>
            <person name="Jeffries C.D."/>
            <person name="Detter J.C."/>
            <person name="Brambilla E."/>
            <person name="Kannan K.P."/>
            <person name="Djao O.D."/>
            <person name="Rohde M."/>
            <person name="Pukall R."/>
            <person name="Spring S."/>
            <person name="Goker M."/>
            <person name="Sikorski J."/>
            <person name="Woyke T."/>
            <person name="Bristow J."/>
            <person name="Eisen J.A."/>
            <person name="Markowitz V."/>
            <person name="Hugenholtz P."/>
            <person name="Kyrpides N.C."/>
            <person name="Klenk H.P."/>
        </authorList>
    </citation>
    <scope>NUCLEOTIDE SEQUENCE [LARGE SCALE GENOMIC DNA]</scope>
    <source>
        <strain evidence="7">ATCC 33891 / DSM 2032 / 1pr3</strain>
    </source>
</reference>
<dbReference type="AlphaFoldDB" id="A0A7U3YJR0"/>
<dbReference type="CDD" id="cd00616">
    <property type="entry name" value="AHBA_syn"/>
    <property type="match status" value="1"/>
</dbReference>
<dbReference type="GO" id="GO:0030170">
    <property type="term" value="F:pyridoxal phosphate binding"/>
    <property type="evidence" value="ECO:0007669"/>
    <property type="project" value="TreeGrafter"/>
</dbReference>
<feature type="modified residue" description="N6-(pyridoxal phosphate)lysine" evidence="4">
    <location>
        <position position="193"/>
    </location>
</feature>
<protein>
    <submittedName>
        <fullName evidence="6">Glutamine--scyllo-inositol transaminase</fullName>
        <ecNumber evidence="6">2.6.1.50</ecNumber>
    </submittedName>
</protein>
<name>A0A7U3YJR0_DESPD</name>
<evidence type="ECO:0000313" key="6">
    <source>
        <dbReference type="EMBL" id="ADW16523.1"/>
    </source>
</evidence>
<dbReference type="InterPro" id="IPR015422">
    <property type="entry name" value="PyrdxlP-dep_Trfase_small"/>
</dbReference>
<evidence type="ECO:0000256" key="4">
    <source>
        <dbReference type="PIRSR" id="PIRSR000390-2"/>
    </source>
</evidence>
<dbReference type="EC" id="2.6.1.50" evidence="6"/>
<keyword evidence="1 4" id="KW-0663">Pyridoxal phosphate</keyword>
<feature type="active site" description="Proton acceptor" evidence="3">
    <location>
        <position position="193"/>
    </location>
</feature>
<dbReference type="EMBL" id="CP002364">
    <property type="protein sequence ID" value="ADW16523.1"/>
    <property type="molecule type" value="Genomic_DNA"/>
</dbReference>
<proteinExistence type="inferred from homology"/>
<dbReference type="GO" id="GO:0047310">
    <property type="term" value="F:glutamine-scyllo-inositol transaminase activity"/>
    <property type="evidence" value="ECO:0007669"/>
    <property type="project" value="UniProtKB-EC"/>
</dbReference>
<dbReference type="PANTHER" id="PTHR30244">
    <property type="entry name" value="TRANSAMINASE"/>
    <property type="match status" value="1"/>
</dbReference>
<dbReference type="InterPro" id="IPR000653">
    <property type="entry name" value="DegT/StrS_aminotransferase"/>
</dbReference>
<gene>
    <name evidence="6" type="ordered locus">Despr_0341</name>
</gene>
<evidence type="ECO:0000256" key="2">
    <source>
        <dbReference type="ARBA" id="ARBA00037999"/>
    </source>
</evidence>
<dbReference type="PANTHER" id="PTHR30244:SF36">
    <property type="entry name" value="3-OXO-GLUCOSE-6-PHOSPHATE:GLUTAMATE AMINOTRANSFERASE"/>
    <property type="match status" value="1"/>
</dbReference>
<dbReference type="Gene3D" id="3.40.640.10">
    <property type="entry name" value="Type I PLP-dependent aspartate aminotransferase-like (Major domain)"/>
    <property type="match status" value="1"/>
</dbReference>
<dbReference type="InterPro" id="IPR015421">
    <property type="entry name" value="PyrdxlP-dep_Trfase_major"/>
</dbReference>